<gene>
    <name evidence="2" type="ORF">EV699_13021</name>
</gene>
<dbReference type="PANTHER" id="PTHR42941">
    <property type="entry name" value="SLL1037 PROTEIN"/>
    <property type="match status" value="1"/>
</dbReference>
<evidence type="ECO:0000256" key="1">
    <source>
        <dbReference type="SAM" id="SignalP"/>
    </source>
</evidence>
<feature type="chain" id="PRO_5020955704" evidence="1">
    <location>
        <begin position="18"/>
        <end position="266"/>
    </location>
</feature>
<dbReference type="Gene3D" id="3.40.190.10">
    <property type="entry name" value="Periplasmic binding protein-like II"/>
    <property type="match status" value="2"/>
</dbReference>
<sequence length="266" mass="28243">MRFLLPLVLALPLAAGAAETTITTGRAGGAYHGTGLELAKAAGLPPQAVRESLGSEQNLERLGRGEASIGFAQIDAYATYLRRNPAQAQNVEILGSLGRECVYVAAASDGKVREDGDLQKEGMRVAVGAAGSGSAITWQYMATLEPGFAKAKAVYEGGTTQLAKLLAGQIDAFLWVSSPAKLDQEFLATVRGNKKLRLVPVTDWDLNNKLPSGEAVYEFDKLSLEKGMFADTYKTICMKSVIVVRSDLDAATKDRVAAFALTRGAD</sequence>
<name>A0A4R2L1G6_9GAMM</name>
<accession>A0A4R2L1G6</accession>
<dbReference type="Pfam" id="PF16868">
    <property type="entry name" value="NMT1_3"/>
    <property type="match status" value="1"/>
</dbReference>
<dbReference type="SUPFAM" id="SSF53850">
    <property type="entry name" value="Periplasmic binding protein-like II"/>
    <property type="match status" value="1"/>
</dbReference>
<evidence type="ECO:0000313" key="2">
    <source>
        <dbReference type="EMBL" id="TCO76398.1"/>
    </source>
</evidence>
<dbReference type="Proteomes" id="UP000295765">
    <property type="component" value="Unassembled WGS sequence"/>
</dbReference>
<reference evidence="2 3" key="1">
    <citation type="submission" date="2019-03" db="EMBL/GenBank/DDBJ databases">
        <title>Genomic Encyclopedia of Type Strains, Phase IV (KMG-IV): sequencing the most valuable type-strain genomes for metagenomic binning, comparative biology and taxonomic classification.</title>
        <authorList>
            <person name="Goeker M."/>
        </authorList>
    </citation>
    <scope>NUCLEOTIDE SEQUENCE [LARGE SCALE GENOMIC DNA]</scope>
    <source>
        <strain evidence="2 3">DSM 25287</strain>
    </source>
</reference>
<dbReference type="PANTHER" id="PTHR42941:SF1">
    <property type="entry name" value="SLL1037 PROTEIN"/>
    <property type="match status" value="1"/>
</dbReference>
<feature type="signal peptide" evidence="1">
    <location>
        <begin position="1"/>
        <end position="17"/>
    </location>
</feature>
<evidence type="ECO:0000313" key="3">
    <source>
        <dbReference type="Proteomes" id="UP000295765"/>
    </source>
</evidence>
<keyword evidence="1" id="KW-0732">Signal</keyword>
<proteinExistence type="predicted"/>
<dbReference type="OrthoDB" id="5624018at2"/>
<protein>
    <submittedName>
        <fullName evidence="2">TRAP-type uncharacterized transport system substrate-binding protein</fullName>
    </submittedName>
</protein>
<dbReference type="InterPro" id="IPR011852">
    <property type="entry name" value="TRAP_TAXI"/>
</dbReference>
<comment type="caution">
    <text evidence="2">The sequence shown here is derived from an EMBL/GenBank/DDBJ whole genome shotgun (WGS) entry which is preliminary data.</text>
</comment>
<organism evidence="2 3">
    <name type="scientific">Plasticicumulans lactativorans</name>
    <dbReference type="NCBI Taxonomy" id="1133106"/>
    <lineage>
        <taxon>Bacteria</taxon>
        <taxon>Pseudomonadati</taxon>
        <taxon>Pseudomonadota</taxon>
        <taxon>Gammaproteobacteria</taxon>
        <taxon>Candidatus Competibacteraceae</taxon>
        <taxon>Plasticicumulans</taxon>
    </lineage>
</organism>
<dbReference type="EMBL" id="SLWY01000030">
    <property type="protein sequence ID" value="TCO76398.1"/>
    <property type="molecule type" value="Genomic_DNA"/>
</dbReference>
<keyword evidence="3" id="KW-1185">Reference proteome</keyword>
<dbReference type="RefSeq" id="WP_132545655.1">
    <property type="nucleotide sequence ID" value="NZ_SLWY01000030.1"/>
</dbReference>
<dbReference type="AlphaFoldDB" id="A0A4R2L1G6"/>